<proteinExistence type="predicted"/>
<evidence type="ECO:0000313" key="3">
    <source>
        <dbReference type="Proteomes" id="UP001419268"/>
    </source>
</evidence>
<gene>
    <name evidence="2" type="ORF">Scep_019591</name>
</gene>
<feature type="compositionally biased region" description="Basic and acidic residues" evidence="1">
    <location>
        <begin position="1"/>
        <end position="13"/>
    </location>
</feature>
<evidence type="ECO:0000256" key="1">
    <source>
        <dbReference type="SAM" id="MobiDB-lite"/>
    </source>
</evidence>
<dbReference type="AlphaFoldDB" id="A0AAP0NLI3"/>
<dbReference type="Proteomes" id="UP001419268">
    <property type="component" value="Unassembled WGS sequence"/>
</dbReference>
<protein>
    <submittedName>
        <fullName evidence="2">Uncharacterized protein</fullName>
    </submittedName>
</protein>
<organism evidence="2 3">
    <name type="scientific">Stephania cephalantha</name>
    <dbReference type="NCBI Taxonomy" id="152367"/>
    <lineage>
        <taxon>Eukaryota</taxon>
        <taxon>Viridiplantae</taxon>
        <taxon>Streptophyta</taxon>
        <taxon>Embryophyta</taxon>
        <taxon>Tracheophyta</taxon>
        <taxon>Spermatophyta</taxon>
        <taxon>Magnoliopsida</taxon>
        <taxon>Ranunculales</taxon>
        <taxon>Menispermaceae</taxon>
        <taxon>Menispermoideae</taxon>
        <taxon>Cissampelideae</taxon>
        <taxon>Stephania</taxon>
    </lineage>
</organism>
<sequence>MGAERGGEAIGIDREEDGENLQLGAGGEEGVETGGGGEAVGAEERSEISGEVAGAEKEEVGENLSKSALAAMRESELAKEVVGAEALRGVQRRSLAREFQAENFRGFYLPMELISVAKFYW</sequence>
<keyword evidence="3" id="KW-1185">Reference proteome</keyword>
<dbReference type="EMBL" id="JBBNAG010000008">
    <property type="protein sequence ID" value="KAK9112072.1"/>
    <property type="molecule type" value="Genomic_DNA"/>
</dbReference>
<feature type="compositionally biased region" description="Gly residues" evidence="1">
    <location>
        <begin position="24"/>
        <end position="39"/>
    </location>
</feature>
<accession>A0AAP0NLI3</accession>
<name>A0AAP0NLI3_9MAGN</name>
<reference evidence="2 3" key="1">
    <citation type="submission" date="2024-01" db="EMBL/GenBank/DDBJ databases">
        <title>Genome assemblies of Stephania.</title>
        <authorList>
            <person name="Yang L."/>
        </authorList>
    </citation>
    <scope>NUCLEOTIDE SEQUENCE [LARGE SCALE GENOMIC DNA]</scope>
    <source>
        <strain evidence="2">JXDWG</strain>
        <tissue evidence="2">Leaf</tissue>
    </source>
</reference>
<feature type="region of interest" description="Disordered" evidence="1">
    <location>
        <begin position="1"/>
        <end position="60"/>
    </location>
</feature>
<feature type="compositionally biased region" description="Basic and acidic residues" evidence="1">
    <location>
        <begin position="42"/>
        <end position="60"/>
    </location>
</feature>
<comment type="caution">
    <text evidence="2">The sequence shown here is derived from an EMBL/GenBank/DDBJ whole genome shotgun (WGS) entry which is preliminary data.</text>
</comment>
<evidence type="ECO:0000313" key="2">
    <source>
        <dbReference type="EMBL" id="KAK9112072.1"/>
    </source>
</evidence>